<dbReference type="Gene3D" id="1.10.260.40">
    <property type="entry name" value="lambda repressor-like DNA-binding domains"/>
    <property type="match status" value="1"/>
</dbReference>
<dbReference type="EMBL" id="VBAP01000091">
    <property type="protein sequence ID" value="TMI72235.1"/>
    <property type="molecule type" value="Genomic_DNA"/>
</dbReference>
<dbReference type="GO" id="GO:0003677">
    <property type="term" value="F:DNA binding"/>
    <property type="evidence" value="ECO:0007669"/>
    <property type="project" value="InterPro"/>
</dbReference>
<dbReference type="AlphaFoldDB" id="A0A537ILQ8"/>
<dbReference type="InterPro" id="IPR010982">
    <property type="entry name" value="Lambda_DNA-bd_dom_sf"/>
</dbReference>
<gene>
    <name evidence="4" type="ORF">E6H05_11465</name>
</gene>
<keyword evidence="2" id="KW-0472">Membrane</keyword>
<accession>A0A537ILQ8</accession>
<comment type="caution">
    <text evidence="4">The sequence shown here is derived from an EMBL/GenBank/DDBJ whole genome shotgun (WGS) entry which is preliminary data.</text>
</comment>
<dbReference type="InterPro" id="IPR001387">
    <property type="entry name" value="Cro/C1-type_HTH"/>
</dbReference>
<dbReference type="Proteomes" id="UP000318834">
    <property type="component" value="Unassembled WGS sequence"/>
</dbReference>
<proteinExistence type="predicted"/>
<feature type="compositionally biased region" description="Low complexity" evidence="1">
    <location>
        <begin position="172"/>
        <end position="183"/>
    </location>
</feature>
<feature type="region of interest" description="Disordered" evidence="1">
    <location>
        <begin position="1"/>
        <end position="25"/>
    </location>
</feature>
<dbReference type="SUPFAM" id="SSF47413">
    <property type="entry name" value="lambda repressor-like DNA-binding domains"/>
    <property type="match status" value="1"/>
</dbReference>
<feature type="compositionally biased region" description="Basic residues" evidence="1">
    <location>
        <begin position="1"/>
        <end position="16"/>
    </location>
</feature>
<evidence type="ECO:0000259" key="3">
    <source>
        <dbReference type="SMART" id="SM00530"/>
    </source>
</evidence>
<dbReference type="Pfam" id="PF13464">
    <property type="entry name" value="RodZ_C"/>
    <property type="match status" value="1"/>
</dbReference>
<evidence type="ECO:0000256" key="2">
    <source>
        <dbReference type="SAM" id="Phobius"/>
    </source>
</evidence>
<evidence type="ECO:0000256" key="1">
    <source>
        <dbReference type="SAM" id="MobiDB-lite"/>
    </source>
</evidence>
<name>A0A537ILQ8_9BACT</name>
<dbReference type="PANTHER" id="PTHR34475">
    <property type="match status" value="1"/>
</dbReference>
<dbReference type="Pfam" id="PF13413">
    <property type="entry name" value="HTH_25"/>
    <property type="match status" value="1"/>
</dbReference>
<dbReference type="SMART" id="SM00530">
    <property type="entry name" value="HTH_XRE"/>
    <property type="match status" value="1"/>
</dbReference>
<dbReference type="PANTHER" id="PTHR34475:SF1">
    <property type="entry name" value="CYTOSKELETON PROTEIN RODZ"/>
    <property type="match status" value="1"/>
</dbReference>
<organism evidence="4 5">
    <name type="scientific">Candidatus Segetimicrobium genomatis</name>
    <dbReference type="NCBI Taxonomy" id="2569760"/>
    <lineage>
        <taxon>Bacteria</taxon>
        <taxon>Bacillati</taxon>
        <taxon>Candidatus Sysuimicrobiota</taxon>
        <taxon>Candidatus Sysuimicrobiia</taxon>
        <taxon>Candidatus Sysuimicrobiales</taxon>
        <taxon>Candidatus Segetimicrobiaceae</taxon>
        <taxon>Candidatus Segetimicrobium</taxon>
    </lineage>
</organism>
<dbReference type="CDD" id="cd00093">
    <property type="entry name" value="HTH_XRE"/>
    <property type="match status" value="1"/>
</dbReference>
<feature type="transmembrane region" description="Helical" evidence="2">
    <location>
        <begin position="126"/>
        <end position="146"/>
    </location>
</feature>
<dbReference type="InterPro" id="IPR025194">
    <property type="entry name" value="RodZ-like_C"/>
</dbReference>
<evidence type="ECO:0000313" key="5">
    <source>
        <dbReference type="Proteomes" id="UP000318834"/>
    </source>
</evidence>
<reference evidence="4 5" key="1">
    <citation type="journal article" date="2019" name="Nat. Microbiol.">
        <title>Mediterranean grassland soil C-N compound turnover is dependent on rainfall and depth, and is mediated by genomically divergent microorganisms.</title>
        <authorList>
            <person name="Diamond S."/>
            <person name="Andeer P.F."/>
            <person name="Li Z."/>
            <person name="Crits-Christoph A."/>
            <person name="Burstein D."/>
            <person name="Anantharaman K."/>
            <person name="Lane K.R."/>
            <person name="Thomas B.C."/>
            <person name="Pan C."/>
            <person name="Northen T.R."/>
            <person name="Banfield J.F."/>
        </authorList>
    </citation>
    <scope>NUCLEOTIDE SEQUENCE [LARGE SCALE GENOMIC DNA]</scope>
    <source>
        <strain evidence="4">NP_8</strain>
    </source>
</reference>
<evidence type="ECO:0000313" key="4">
    <source>
        <dbReference type="EMBL" id="TMI72235.1"/>
    </source>
</evidence>
<dbReference type="InterPro" id="IPR050400">
    <property type="entry name" value="Bact_Cytoskel_RodZ"/>
</dbReference>
<feature type="domain" description="HTH cro/C1-type" evidence="3">
    <location>
        <begin position="28"/>
        <end position="89"/>
    </location>
</feature>
<protein>
    <submittedName>
        <fullName evidence="4">Helix-turn-helix domain-containing protein</fullName>
    </submittedName>
</protein>
<sequence>MFTRWNKKNVREHHRPSSPDDTLGIGERLRNAREAKGLTLAVAETLTRIRAVYLEALEEEKFDRLPGAVYARGYLRTYARALGLDPDELMDAYPGAFNAPDEPIFASPPTEVPIRPAVPPSPLRRAALYAGGVVLLIVAILGIIGYQQLHQFAQPVPKPTPPAAVGEPTPLPGKAEPAPGAPAQTGAVQPAAPQASARIPGGGVELLVRAAGPCWLLVSADGEEVFQGFVQAGDVRVWRARGRLTVRVGNSEAVSVLVNGQPVRQDPHRHVWEETFTAP</sequence>
<keyword evidence="2" id="KW-1133">Transmembrane helix</keyword>
<keyword evidence="2" id="KW-0812">Transmembrane</keyword>
<feature type="region of interest" description="Disordered" evidence="1">
    <location>
        <begin position="159"/>
        <end position="191"/>
    </location>
</feature>